<feature type="region of interest" description="Disordered" evidence="1">
    <location>
        <begin position="1"/>
        <end position="116"/>
    </location>
</feature>
<keyword evidence="3" id="KW-1185">Reference proteome</keyword>
<evidence type="ECO:0000313" key="3">
    <source>
        <dbReference type="Proteomes" id="UP001586593"/>
    </source>
</evidence>
<evidence type="ECO:0000313" key="2">
    <source>
        <dbReference type="EMBL" id="KAL1839580.1"/>
    </source>
</evidence>
<dbReference type="Proteomes" id="UP001586593">
    <property type="component" value="Unassembled WGS sequence"/>
</dbReference>
<evidence type="ECO:0000256" key="1">
    <source>
        <dbReference type="SAM" id="MobiDB-lite"/>
    </source>
</evidence>
<comment type="caution">
    <text evidence="2">The sequence shown here is derived from an EMBL/GenBank/DDBJ whole genome shotgun (WGS) entry which is preliminary data.</text>
</comment>
<proteinExistence type="predicted"/>
<name>A0ABR3VCJ7_9PEZI</name>
<gene>
    <name evidence="2" type="ORF">VTK73DRAFT_4005</name>
</gene>
<reference evidence="2 3" key="1">
    <citation type="journal article" date="2024" name="Commun. Biol.">
        <title>Comparative genomic analysis of thermophilic fungi reveals convergent evolutionary adaptations and gene losses.</title>
        <authorList>
            <person name="Steindorff A.S."/>
            <person name="Aguilar-Pontes M.V."/>
            <person name="Robinson A.J."/>
            <person name="Andreopoulos B."/>
            <person name="LaButti K."/>
            <person name="Kuo A."/>
            <person name="Mondo S."/>
            <person name="Riley R."/>
            <person name="Otillar R."/>
            <person name="Haridas S."/>
            <person name="Lipzen A."/>
            <person name="Grimwood J."/>
            <person name="Schmutz J."/>
            <person name="Clum A."/>
            <person name="Reid I.D."/>
            <person name="Moisan M.C."/>
            <person name="Butler G."/>
            <person name="Nguyen T.T.M."/>
            <person name="Dewar K."/>
            <person name="Conant G."/>
            <person name="Drula E."/>
            <person name="Henrissat B."/>
            <person name="Hansel C."/>
            <person name="Singer S."/>
            <person name="Hutchinson M.I."/>
            <person name="de Vries R.P."/>
            <person name="Natvig D.O."/>
            <person name="Powell A.J."/>
            <person name="Tsang A."/>
            <person name="Grigoriev I.V."/>
        </authorList>
    </citation>
    <scope>NUCLEOTIDE SEQUENCE [LARGE SCALE GENOMIC DNA]</scope>
    <source>
        <strain evidence="2 3">ATCC 24622</strain>
    </source>
</reference>
<feature type="compositionally biased region" description="Basic residues" evidence="1">
    <location>
        <begin position="13"/>
        <end position="26"/>
    </location>
</feature>
<feature type="compositionally biased region" description="Basic and acidic residues" evidence="1">
    <location>
        <begin position="150"/>
        <end position="163"/>
    </location>
</feature>
<sequence>MLPLSFSSDRFFPGHRRHQSRPRSRRAAQPPAPGADLPGERPLGLGLADELPRLHHPRAGRHRAQVRPGPGEPARPQEDARGARRHPRRHRAPDLPEHQRHPGLPAPLPDPRRDHQLHAPRAAGVGQPLRLLRGRLQHLPALHRQPAQGRADREPGLRQDPGRRPPRRLRLQHPGRLPAQAHAALGQVSAAPQGEHRAARLTTHPLISDSPIHLQIGQVLCLC</sequence>
<feature type="compositionally biased region" description="Basic residues" evidence="1">
    <location>
        <begin position="54"/>
        <end position="65"/>
    </location>
</feature>
<dbReference type="EMBL" id="JAZHXJ010002314">
    <property type="protein sequence ID" value="KAL1839580.1"/>
    <property type="molecule type" value="Genomic_DNA"/>
</dbReference>
<feature type="region of interest" description="Disordered" evidence="1">
    <location>
        <begin position="141"/>
        <end position="168"/>
    </location>
</feature>
<protein>
    <submittedName>
        <fullName evidence="2">Uncharacterized protein</fullName>
    </submittedName>
</protein>
<accession>A0ABR3VCJ7</accession>
<organism evidence="2 3">
    <name type="scientific">Phialemonium thermophilum</name>
    <dbReference type="NCBI Taxonomy" id="223376"/>
    <lineage>
        <taxon>Eukaryota</taxon>
        <taxon>Fungi</taxon>
        <taxon>Dikarya</taxon>
        <taxon>Ascomycota</taxon>
        <taxon>Pezizomycotina</taxon>
        <taxon>Sordariomycetes</taxon>
        <taxon>Sordariomycetidae</taxon>
        <taxon>Cephalothecales</taxon>
        <taxon>Cephalothecaceae</taxon>
        <taxon>Phialemonium</taxon>
    </lineage>
</organism>